<feature type="region of interest" description="Disordered" evidence="1">
    <location>
        <begin position="1"/>
        <end position="42"/>
    </location>
</feature>
<evidence type="ECO:0000313" key="2">
    <source>
        <dbReference type="EMBL" id="KKK63011.1"/>
    </source>
</evidence>
<dbReference type="EMBL" id="LAZR01061721">
    <property type="protein sequence ID" value="KKK63011.1"/>
    <property type="molecule type" value="Genomic_DNA"/>
</dbReference>
<name>A0A0F8ZSV3_9ZZZZ</name>
<comment type="caution">
    <text evidence="2">The sequence shown here is derived from an EMBL/GenBank/DDBJ whole genome shotgun (WGS) entry which is preliminary data.</text>
</comment>
<dbReference type="AlphaFoldDB" id="A0A0F8ZSV3"/>
<gene>
    <name evidence="2" type="ORF">LCGC14_2998620</name>
</gene>
<organism evidence="2">
    <name type="scientific">marine sediment metagenome</name>
    <dbReference type="NCBI Taxonomy" id="412755"/>
    <lineage>
        <taxon>unclassified sequences</taxon>
        <taxon>metagenomes</taxon>
        <taxon>ecological metagenomes</taxon>
    </lineage>
</organism>
<feature type="compositionally biased region" description="Acidic residues" evidence="1">
    <location>
        <begin position="11"/>
        <end position="42"/>
    </location>
</feature>
<proteinExistence type="predicted"/>
<feature type="compositionally biased region" description="Basic and acidic residues" evidence="1">
    <location>
        <begin position="1"/>
        <end position="10"/>
    </location>
</feature>
<sequence length="42" mass="4701">MREVAARLPEDVEEAEAEDLLLDDDDIAEDAELDTEPEEVEA</sequence>
<accession>A0A0F8ZSV3</accession>
<reference evidence="2" key="1">
    <citation type="journal article" date="2015" name="Nature">
        <title>Complex archaea that bridge the gap between prokaryotes and eukaryotes.</title>
        <authorList>
            <person name="Spang A."/>
            <person name="Saw J.H."/>
            <person name="Jorgensen S.L."/>
            <person name="Zaremba-Niedzwiedzka K."/>
            <person name="Martijn J."/>
            <person name="Lind A.E."/>
            <person name="van Eijk R."/>
            <person name="Schleper C."/>
            <person name="Guy L."/>
            <person name="Ettema T.J."/>
        </authorList>
    </citation>
    <scope>NUCLEOTIDE SEQUENCE</scope>
</reference>
<evidence type="ECO:0000256" key="1">
    <source>
        <dbReference type="SAM" id="MobiDB-lite"/>
    </source>
</evidence>
<protein>
    <submittedName>
        <fullName evidence="2">Uncharacterized protein</fullName>
    </submittedName>
</protein>